<name>A0A834IM54_RHYFE</name>
<organism evidence="5 6">
    <name type="scientific">Rhynchophorus ferrugineus</name>
    <name type="common">Red palm weevil</name>
    <name type="synonym">Curculio ferrugineus</name>
    <dbReference type="NCBI Taxonomy" id="354439"/>
    <lineage>
        <taxon>Eukaryota</taxon>
        <taxon>Metazoa</taxon>
        <taxon>Ecdysozoa</taxon>
        <taxon>Arthropoda</taxon>
        <taxon>Hexapoda</taxon>
        <taxon>Insecta</taxon>
        <taxon>Pterygota</taxon>
        <taxon>Neoptera</taxon>
        <taxon>Endopterygota</taxon>
        <taxon>Coleoptera</taxon>
        <taxon>Polyphaga</taxon>
        <taxon>Cucujiformia</taxon>
        <taxon>Curculionidae</taxon>
        <taxon>Dryophthorinae</taxon>
        <taxon>Rhynchophorus</taxon>
    </lineage>
</organism>
<keyword evidence="1" id="KW-0479">Metal-binding</keyword>
<keyword evidence="6" id="KW-1185">Reference proteome</keyword>
<comment type="caution">
    <text evidence="5">The sequence shown here is derived from an EMBL/GenBank/DDBJ whole genome shotgun (WGS) entry which is preliminary data.</text>
</comment>
<keyword evidence="2" id="KW-0863">Zinc-finger</keyword>
<evidence type="ECO:0000256" key="3">
    <source>
        <dbReference type="ARBA" id="ARBA00022833"/>
    </source>
</evidence>
<dbReference type="Gene3D" id="2.20.25.240">
    <property type="match status" value="1"/>
</dbReference>
<gene>
    <name evidence="5" type="ORF">GWI33_002743</name>
</gene>
<evidence type="ECO:0000259" key="4">
    <source>
        <dbReference type="Pfam" id="PF04500"/>
    </source>
</evidence>
<dbReference type="OrthoDB" id="6679857at2759"/>
<sequence length="77" mass="9377">MNNNYRLLNLVYFDFSTKYPKLIVDQHDFNIERRTKRRTSWACALYYQTKCKYRISTTGNTVEARFISMSARKIRRL</sequence>
<dbReference type="EMBL" id="JAACXV010000176">
    <property type="protein sequence ID" value="KAF7282364.1"/>
    <property type="molecule type" value="Genomic_DNA"/>
</dbReference>
<feature type="domain" description="FLYWCH-type" evidence="4">
    <location>
        <begin position="18"/>
        <end position="61"/>
    </location>
</feature>
<evidence type="ECO:0000313" key="6">
    <source>
        <dbReference type="Proteomes" id="UP000625711"/>
    </source>
</evidence>
<dbReference type="Pfam" id="PF04500">
    <property type="entry name" value="FLYWCH"/>
    <property type="match status" value="1"/>
</dbReference>
<keyword evidence="3" id="KW-0862">Zinc</keyword>
<reference evidence="5" key="1">
    <citation type="submission" date="2020-08" db="EMBL/GenBank/DDBJ databases">
        <title>Genome sequencing and assembly of the red palm weevil Rhynchophorus ferrugineus.</title>
        <authorList>
            <person name="Dias G.B."/>
            <person name="Bergman C.M."/>
            <person name="Manee M."/>
        </authorList>
    </citation>
    <scope>NUCLEOTIDE SEQUENCE</scope>
    <source>
        <strain evidence="5">AA-2017</strain>
        <tissue evidence="5">Whole larva</tissue>
    </source>
</reference>
<evidence type="ECO:0000313" key="5">
    <source>
        <dbReference type="EMBL" id="KAF7282364.1"/>
    </source>
</evidence>
<dbReference type="AlphaFoldDB" id="A0A834IM54"/>
<proteinExistence type="predicted"/>
<protein>
    <recommendedName>
        <fullName evidence="4">FLYWCH-type domain-containing protein</fullName>
    </recommendedName>
</protein>
<dbReference type="InterPro" id="IPR007588">
    <property type="entry name" value="Znf_FLYWCH"/>
</dbReference>
<dbReference type="Proteomes" id="UP000625711">
    <property type="component" value="Unassembled WGS sequence"/>
</dbReference>
<dbReference type="GO" id="GO:0008270">
    <property type="term" value="F:zinc ion binding"/>
    <property type="evidence" value="ECO:0007669"/>
    <property type="project" value="UniProtKB-KW"/>
</dbReference>
<accession>A0A834IM54</accession>
<evidence type="ECO:0000256" key="1">
    <source>
        <dbReference type="ARBA" id="ARBA00022723"/>
    </source>
</evidence>
<evidence type="ECO:0000256" key="2">
    <source>
        <dbReference type="ARBA" id="ARBA00022771"/>
    </source>
</evidence>